<reference evidence="2 3" key="1">
    <citation type="submission" date="2020-02" db="EMBL/GenBank/DDBJ databases">
        <authorList>
            <person name="Zheng R.K."/>
            <person name="Sun C.M."/>
        </authorList>
    </citation>
    <scope>NUCLEOTIDE SEQUENCE [LARGE SCALE GENOMIC DNA]</scope>
    <source>
        <strain evidence="3">rifampicinis</strain>
    </source>
</reference>
<organism evidence="2 3">
    <name type="scientific">Phototrophicus methaneseepsis</name>
    <dbReference type="NCBI Taxonomy" id="2710758"/>
    <lineage>
        <taxon>Bacteria</taxon>
        <taxon>Bacillati</taxon>
        <taxon>Chloroflexota</taxon>
        <taxon>Candidatus Thermofontia</taxon>
        <taxon>Phototrophicales</taxon>
        <taxon>Phototrophicaceae</taxon>
        <taxon>Phototrophicus</taxon>
    </lineage>
</organism>
<dbReference type="EMBL" id="CP062983">
    <property type="protein sequence ID" value="QPC83577.1"/>
    <property type="molecule type" value="Genomic_DNA"/>
</dbReference>
<dbReference type="AlphaFoldDB" id="A0A7S8IFG9"/>
<evidence type="ECO:0000313" key="3">
    <source>
        <dbReference type="Proteomes" id="UP000594468"/>
    </source>
</evidence>
<dbReference type="KEGG" id="pmet:G4Y79_04115"/>
<name>A0A7S8IFG9_9CHLR</name>
<accession>A0A7S8IFG9</accession>
<evidence type="ECO:0000256" key="1">
    <source>
        <dbReference type="SAM" id="MobiDB-lite"/>
    </source>
</evidence>
<keyword evidence="3" id="KW-1185">Reference proteome</keyword>
<dbReference type="Proteomes" id="UP000594468">
    <property type="component" value="Chromosome"/>
</dbReference>
<feature type="region of interest" description="Disordered" evidence="1">
    <location>
        <begin position="189"/>
        <end position="241"/>
    </location>
</feature>
<proteinExistence type="predicted"/>
<sequence>MTTRIENILSRLAQRHDSTLLNHPAEGVERLHMLANGLVRQGILVLMGEITQAQAAQQSQIINTWVALYGDLYYALTQALFPSFTHIDAVYADDQLPPVVVITGECVPVIRAIAGYAVPYAAQRQGTKPSEAELRGIMTYMLDDLEAGDMPRAAYEALAQYGIQSLRQLCQQPVRHIALTDFVRPIFGEQTPRPSTIPDQPQAEQETDGLFTSEIPIFFRRQQNGPNPPRKPPLPDLPKRD</sequence>
<dbReference type="RefSeq" id="WP_195171643.1">
    <property type="nucleotide sequence ID" value="NZ_CP062983.1"/>
</dbReference>
<protein>
    <submittedName>
        <fullName evidence="2">Uncharacterized protein</fullName>
    </submittedName>
</protein>
<feature type="compositionally biased region" description="Polar residues" evidence="1">
    <location>
        <begin position="192"/>
        <end position="204"/>
    </location>
</feature>
<feature type="compositionally biased region" description="Pro residues" evidence="1">
    <location>
        <begin position="226"/>
        <end position="241"/>
    </location>
</feature>
<evidence type="ECO:0000313" key="2">
    <source>
        <dbReference type="EMBL" id="QPC83577.1"/>
    </source>
</evidence>
<gene>
    <name evidence="2" type="ORF">G4Y79_04115</name>
</gene>